<dbReference type="GO" id="GO:0003677">
    <property type="term" value="F:DNA binding"/>
    <property type="evidence" value="ECO:0007669"/>
    <property type="project" value="InterPro"/>
</dbReference>
<reference evidence="2" key="1">
    <citation type="submission" date="2022-06" db="EMBL/GenBank/DDBJ databases">
        <title>Isolation of gut microbiota from human fecal samples.</title>
        <authorList>
            <person name="Pamer E.G."/>
            <person name="Barat B."/>
            <person name="Waligurski E."/>
            <person name="Medina S."/>
            <person name="Paddock L."/>
            <person name="Mostad J."/>
        </authorList>
    </citation>
    <scope>NUCLEOTIDE SEQUENCE</scope>
    <source>
        <strain evidence="2">DFI.9.91</strain>
    </source>
</reference>
<gene>
    <name evidence="2" type="ORF">NE579_09510</name>
</gene>
<evidence type="ECO:0000313" key="3">
    <source>
        <dbReference type="Proteomes" id="UP001204562"/>
    </source>
</evidence>
<protein>
    <submittedName>
        <fullName evidence="2">Helix-turn-helix transcriptional regulator</fullName>
    </submittedName>
</protein>
<proteinExistence type="predicted"/>
<organism evidence="2 3">
    <name type="scientific">Intestinimonas massiliensis</name>
    <name type="common">ex Afouda et al. 2020</name>
    <dbReference type="NCBI Taxonomy" id="1673721"/>
    <lineage>
        <taxon>Bacteria</taxon>
        <taxon>Bacillati</taxon>
        <taxon>Bacillota</taxon>
        <taxon>Clostridia</taxon>
        <taxon>Eubacteriales</taxon>
        <taxon>Intestinimonas</taxon>
    </lineage>
</organism>
<comment type="caution">
    <text evidence="2">The sequence shown here is derived from an EMBL/GenBank/DDBJ whole genome shotgun (WGS) entry which is preliminary data.</text>
</comment>
<evidence type="ECO:0000259" key="1">
    <source>
        <dbReference type="PROSITE" id="PS50943"/>
    </source>
</evidence>
<dbReference type="InterPro" id="IPR001387">
    <property type="entry name" value="Cro/C1-type_HTH"/>
</dbReference>
<dbReference type="RefSeq" id="WP_256304075.1">
    <property type="nucleotide sequence ID" value="NZ_JANFYS010000018.1"/>
</dbReference>
<feature type="domain" description="HTH cro/C1-type" evidence="1">
    <location>
        <begin position="8"/>
        <end position="63"/>
    </location>
</feature>
<dbReference type="Gene3D" id="1.10.260.40">
    <property type="entry name" value="lambda repressor-like DNA-binding domains"/>
    <property type="match status" value="1"/>
</dbReference>
<evidence type="ECO:0000313" key="2">
    <source>
        <dbReference type="EMBL" id="MCQ4770699.1"/>
    </source>
</evidence>
<dbReference type="Proteomes" id="UP001204562">
    <property type="component" value="Unassembled WGS sequence"/>
</dbReference>
<sequence length="72" mass="8481">MKQVRLKLDRYLDERGISRYELAQRSKIKYQTIDGYYKNTVVRYDAYNLSRIITALDCDLTDILEVVESGEA</sequence>
<dbReference type="Pfam" id="PF13443">
    <property type="entry name" value="HTH_26"/>
    <property type="match status" value="1"/>
</dbReference>
<dbReference type="AlphaFoldDB" id="A0AAW5JS55"/>
<dbReference type="EMBL" id="JANFYS010000018">
    <property type="protein sequence ID" value="MCQ4770699.1"/>
    <property type="molecule type" value="Genomic_DNA"/>
</dbReference>
<dbReference type="SUPFAM" id="SSF47413">
    <property type="entry name" value="lambda repressor-like DNA-binding domains"/>
    <property type="match status" value="1"/>
</dbReference>
<name>A0AAW5JS55_9FIRM</name>
<dbReference type="PROSITE" id="PS50943">
    <property type="entry name" value="HTH_CROC1"/>
    <property type="match status" value="1"/>
</dbReference>
<dbReference type="InterPro" id="IPR010982">
    <property type="entry name" value="Lambda_DNA-bd_dom_sf"/>
</dbReference>
<accession>A0AAW5JS55</accession>